<feature type="compositionally biased region" description="Basic and acidic residues" evidence="1">
    <location>
        <begin position="326"/>
        <end position="339"/>
    </location>
</feature>
<organism evidence="2 3">
    <name type="scientific">Paroceanicella profunda</name>
    <dbReference type="NCBI Taxonomy" id="2579971"/>
    <lineage>
        <taxon>Bacteria</taxon>
        <taxon>Pseudomonadati</taxon>
        <taxon>Pseudomonadota</taxon>
        <taxon>Alphaproteobacteria</taxon>
        <taxon>Rhodobacterales</taxon>
        <taxon>Paracoccaceae</taxon>
        <taxon>Paroceanicella</taxon>
    </lineage>
</organism>
<feature type="compositionally biased region" description="Gly residues" evidence="1">
    <location>
        <begin position="344"/>
        <end position="401"/>
    </location>
</feature>
<feature type="compositionally biased region" description="Basic and acidic residues" evidence="1">
    <location>
        <begin position="292"/>
        <end position="302"/>
    </location>
</feature>
<gene>
    <name evidence="2" type="ORF">FDP22_21425</name>
</gene>
<keyword evidence="2" id="KW-0614">Plasmid</keyword>
<dbReference type="KEGG" id="ppru:FDP22_21425"/>
<dbReference type="OrthoDB" id="197257at2"/>
<keyword evidence="3" id="KW-1185">Reference proteome</keyword>
<protein>
    <submittedName>
        <fullName evidence="2">DUF3300 domain-containing protein</fullName>
    </submittedName>
</protein>
<proteinExistence type="predicted"/>
<dbReference type="PANTHER" id="PTHR40269">
    <property type="entry name" value="OUTER MEMBRANE PROTEIN-RELATED"/>
    <property type="match status" value="1"/>
</dbReference>
<evidence type="ECO:0000256" key="1">
    <source>
        <dbReference type="SAM" id="MobiDB-lite"/>
    </source>
</evidence>
<geneLocation type="plasmid" evidence="3">
    <name>pd4m1b</name>
</geneLocation>
<dbReference type="Pfam" id="PF11737">
    <property type="entry name" value="DUF3300"/>
    <property type="match status" value="1"/>
</dbReference>
<feature type="compositionally biased region" description="Gly residues" evidence="1">
    <location>
        <begin position="478"/>
        <end position="489"/>
    </location>
</feature>
<evidence type="ECO:0000313" key="2">
    <source>
        <dbReference type="EMBL" id="QDL94434.1"/>
    </source>
</evidence>
<evidence type="ECO:0000313" key="3">
    <source>
        <dbReference type="Proteomes" id="UP000305888"/>
    </source>
</evidence>
<dbReference type="PANTHER" id="PTHR40269:SF1">
    <property type="entry name" value="OUTER MEMBRANE PROTEIN"/>
    <property type="match status" value="1"/>
</dbReference>
<reference evidence="2 3" key="1">
    <citation type="submission" date="2019-06" db="EMBL/GenBank/DDBJ databases">
        <title>Genome sequence of Rhodobacteraceae bacterium D4M1.</title>
        <authorList>
            <person name="Cao J."/>
        </authorList>
    </citation>
    <scope>NUCLEOTIDE SEQUENCE [LARGE SCALE GENOMIC DNA]</scope>
    <source>
        <strain evidence="2 3">D4M1</strain>
        <plasmid evidence="3">pd4m1b</plasmid>
    </source>
</reference>
<sequence length="496" mass="51864">MTAPIRQQSILFLSFAFGLLVTTALPREATAQDAPASSADAPAAEADDGALTEEEMEILVARIALYPDSLVAAIAAASLYPLQIVEAERFLDGAKAGDSPDPDWDGSVISLLNTPEIVKMMSDDLEWTGQLGDAVSYQQQDVLVAIQQLRSQAVADGVIQTDQHTEVVQEGDTIIIQPTEVDQVYVPQYPPEMLYEPDYVRAPVAYYPQPYPNYYLPTATFFTGVITGLAWGAVVDWDDWGVRGGHWDSDVDINCRNCFNNINGKVNWRDVDWTKVDRDKISIDRDQFNGFDRDKIGDRLDNRGTIGGRGDRRPGGALGAGGRPGARPDREARSRDIRKAAASGGLGGGDRPGLKPGGGDRPGLRPGGGDKPGLRPGGGDRPSLRPGGGDKPGLKPGGGGDRPALKPPAGAGSRPALTKPSGGSRLASGGGGGKPLLKPSGKPKLGAKPGASRPRSALGSGGGGGTRAKMASKRGAEARGGGRAGGKPKVGGRRGR</sequence>
<dbReference type="AlphaFoldDB" id="A0A5B8G2V7"/>
<feature type="compositionally biased region" description="Low complexity" evidence="1">
    <location>
        <begin position="435"/>
        <end position="458"/>
    </location>
</feature>
<feature type="region of interest" description="Disordered" evidence="1">
    <location>
        <begin position="292"/>
        <end position="496"/>
    </location>
</feature>
<accession>A0A5B8G2V7</accession>
<dbReference type="InterPro" id="IPR021728">
    <property type="entry name" value="DUF3300"/>
</dbReference>
<dbReference type="EMBL" id="CP040820">
    <property type="protein sequence ID" value="QDL94434.1"/>
    <property type="molecule type" value="Genomic_DNA"/>
</dbReference>
<name>A0A5B8G2V7_9RHOB</name>
<dbReference type="Proteomes" id="UP000305888">
    <property type="component" value="Plasmid pD4M1B"/>
</dbReference>